<evidence type="ECO:0000313" key="3">
    <source>
        <dbReference type="Proteomes" id="UP001143330"/>
    </source>
</evidence>
<proteinExistence type="predicted"/>
<dbReference type="EMBL" id="BSFM01000014">
    <property type="protein sequence ID" value="GLK85224.1"/>
    <property type="molecule type" value="Genomic_DNA"/>
</dbReference>
<dbReference type="Pfam" id="PF07813">
    <property type="entry name" value="LTXXQ"/>
    <property type="match status" value="1"/>
</dbReference>
<dbReference type="RefSeq" id="WP_213365035.1">
    <property type="nucleotide sequence ID" value="NZ_BSFM01000014.1"/>
</dbReference>
<keyword evidence="3" id="KW-1185">Reference proteome</keyword>
<evidence type="ECO:0000256" key="1">
    <source>
        <dbReference type="SAM" id="SignalP"/>
    </source>
</evidence>
<organism evidence="2 3">
    <name type="scientific">Ancylobacter defluvii</name>
    <dbReference type="NCBI Taxonomy" id="1282440"/>
    <lineage>
        <taxon>Bacteria</taxon>
        <taxon>Pseudomonadati</taxon>
        <taxon>Pseudomonadota</taxon>
        <taxon>Alphaproteobacteria</taxon>
        <taxon>Hyphomicrobiales</taxon>
        <taxon>Xanthobacteraceae</taxon>
        <taxon>Ancylobacter</taxon>
    </lineage>
</organism>
<feature type="signal peptide" evidence="1">
    <location>
        <begin position="1"/>
        <end position="27"/>
    </location>
</feature>
<evidence type="ECO:0000313" key="2">
    <source>
        <dbReference type="EMBL" id="GLK85224.1"/>
    </source>
</evidence>
<evidence type="ECO:0008006" key="4">
    <source>
        <dbReference type="Google" id="ProtNLM"/>
    </source>
</evidence>
<comment type="caution">
    <text evidence="2">The sequence shown here is derived from an EMBL/GenBank/DDBJ whole genome shotgun (WGS) entry which is preliminary data.</text>
</comment>
<accession>A0A9W6NB59</accession>
<sequence length="174" mass="18354">MTRIVARLSALAPMAALAMALAAPAMAQTTPPAAPPADAPPPVVDLYTPEDAQAVLDARLIALKTVIGLTPDQAKLWDPVEAAIRQAAKNAAGRAADRAKAEPATDFLIVLERLADAEAARAQDLKTVIAAAKPLVASLTPEQKRRVPGFLGMTDHAGQPQPTLELWIFEDEQE</sequence>
<dbReference type="GO" id="GO:0042597">
    <property type="term" value="C:periplasmic space"/>
    <property type="evidence" value="ECO:0007669"/>
    <property type="project" value="InterPro"/>
</dbReference>
<feature type="chain" id="PRO_5040881079" description="LTXXQ motif family protein" evidence="1">
    <location>
        <begin position="28"/>
        <end position="174"/>
    </location>
</feature>
<dbReference type="Proteomes" id="UP001143330">
    <property type="component" value="Unassembled WGS sequence"/>
</dbReference>
<protein>
    <recommendedName>
        <fullName evidence="4">LTXXQ motif family protein</fullName>
    </recommendedName>
</protein>
<reference evidence="2" key="1">
    <citation type="journal article" date="2014" name="Int. J. Syst. Evol. Microbiol.">
        <title>Complete genome sequence of Corynebacterium casei LMG S-19264T (=DSM 44701T), isolated from a smear-ripened cheese.</title>
        <authorList>
            <consortium name="US DOE Joint Genome Institute (JGI-PGF)"/>
            <person name="Walter F."/>
            <person name="Albersmeier A."/>
            <person name="Kalinowski J."/>
            <person name="Ruckert C."/>
        </authorList>
    </citation>
    <scope>NUCLEOTIDE SEQUENCE</scope>
    <source>
        <strain evidence="2">VKM B-2789</strain>
    </source>
</reference>
<keyword evidence="1" id="KW-0732">Signal</keyword>
<name>A0A9W6NB59_9HYPH</name>
<dbReference type="InterPro" id="IPR012899">
    <property type="entry name" value="LTXXQ"/>
</dbReference>
<gene>
    <name evidence="2" type="ORF">GCM10017653_32940</name>
</gene>
<dbReference type="AlphaFoldDB" id="A0A9W6NB59"/>
<reference evidence="2" key="2">
    <citation type="submission" date="2023-01" db="EMBL/GenBank/DDBJ databases">
        <authorList>
            <person name="Sun Q."/>
            <person name="Evtushenko L."/>
        </authorList>
    </citation>
    <scope>NUCLEOTIDE SEQUENCE</scope>
    <source>
        <strain evidence="2">VKM B-2789</strain>
    </source>
</reference>